<dbReference type="GO" id="GO:0016491">
    <property type="term" value="F:oxidoreductase activity"/>
    <property type="evidence" value="ECO:0007669"/>
    <property type="project" value="UniProtKB-KW"/>
</dbReference>
<dbReference type="SUPFAM" id="SSF54862">
    <property type="entry name" value="4Fe-4S ferredoxins"/>
    <property type="match status" value="3"/>
</dbReference>
<dbReference type="OrthoDB" id="23833at2157"/>
<keyword evidence="1" id="KW-1015">Disulfide bond</keyword>
<dbReference type="EMBL" id="MZGS01000014">
    <property type="protein sequence ID" value="PWB88226.1"/>
    <property type="molecule type" value="Genomic_DNA"/>
</dbReference>
<dbReference type="InterPro" id="IPR000859">
    <property type="entry name" value="CUB_dom"/>
</dbReference>
<gene>
    <name evidence="4" type="primary">nuoI_1</name>
    <name evidence="4" type="ORF">MBBTH_03710</name>
</gene>
<dbReference type="Gene3D" id="3.30.70.3270">
    <property type="match status" value="1"/>
</dbReference>
<dbReference type="PROSITE" id="PS00198">
    <property type="entry name" value="4FE4S_FER_1"/>
    <property type="match status" value="5"/>
</dbReference>
<name>A0A315XPC0_9EURY</name>
<comment type="caution">
    <text evidence="4">The sequence shown here is derived from an EMBL/GenBank/DDBJ whole genome shotgun (WGS) entry which is preliminary data.</text>
</comment>
<dbReference type="InterPro" id="IPR043256">
    <property type="entry name" value="MvhB-like"/>
</dbReference>
<sequence length="336" mass="36425">MFNIEREGVERRILSYKDKNCVGCGICVNVCPTDSLKLGPIVPIARGLIEMDLVSCSSDSCVLCGLCSTACPFDALSLTIDGVAIKEMGEYPNWNVESTVDDEECMYCGRCYSVCPSDSILFERNLPNPVDLVRGEIEINADDCIYCSFCADMCPAGAINIKNVPASSSDVVNNSIEVDLSKCIFCGICKRVCPENAIKQICSTCMVSDEIPKPEITGETFISEESCVNCSWCSEICPVDAITITKPFEGTLELVESDEKVCKGDSCHACLDVCPCNAVEIVDGKSVTNLDFCNLCGACVTACPQDIRVVSRTAMKLENINSESWNEILNTLLVGK</sequence>
<dbReference type="EC" id="1.6.5.11" evidence="4"/>
<evidence type="ECO:0000259" key="2">
    <source>
        <dbReference type="PROSITE" id="PS01180"/>
    </source>
</evidence>
<feature type="domain" description="4Fe-4S ferredoxin-type" evidence="3">
    <location>
        <begin position="284"/>
        <end position="313"/>
    </location>
</feature>
<protein>
    <submittedName>
        <fullName evidence="4">NADH-quinone oxidoreductase subunit I</fullName>
        <ecNumber evidence="4">1.6.5.11</ecNumber>
    </submittedName>
</protein>
<dbReference type="InterPro" id="IPR053559">
    <property type="entry name" value="Polyferredoxin"/>
</dbReference>
<dbReference type="RefSeq" id="WP_116591355.1">
    <property type="nucleotide sequence ID" value="NZ_JBGUNC010000075.1"/>
</dbReference>
<evidence type="ECO:0000259" key="3">
    <source>
        <dbReference type="PROSITE" id="PS51379"/>
    </source>
</evidence>
<evidence type="ECO:0000313" key="4">
    <source>
        <dbReference type="EMBL" id="PWB88226.1"/>
    </source>
</evidence>
<proteinExistence type="predicted"/>
<feature type="domain" description="4Fe-4S ferredoxin-type" evidence="3">
    <location>
        <begin position="174"/>
        <end position="203"/>
    </location>
</feature>
<dbReference type="Gene3D" id="3.30.70.20">
    <property type="match status" value="4"/>
</dbReference>
<feature type="domain" description="CUB" evidence="2">
    <location>
        <begin position="193"/>
        <end position="297"/>
    </location>
</feature>
<feature type="domain" description="4Fe-4S ferredoxin-type" evidence="3">
    <location>
        <begin position="135"/>
        <end position="164"/>
    </location>
</feature>
<reference evidence="4 5" key="1">
    <citation type="submission" date="2017-03" db="EMBL/GenBank/DDBJ databases">
        <title>Genome sequence of Methanobrevibacter thaueri.</title>
        <authorList>
            <person name="Poehlein A."/>
            <person name="Seedorf H."/>
            <person name="Daniel R."/>
        </authorList>
    </citation>
    <scope>NUCLEOTIDE SEQUENCE [LARGE SCALE GENOMIC DNA]</scope>
    <source>
        <strain evidence="4 5">DSM 11995</strain>
    </source>
</reference>
<dbReference type="PROSITE" id="PS01180">
    <property type="entry name" value="CUB"/>
    <property type="match status" value="1"/>
</dbReference>
<dbReference type="Proteomes" id="UP000251717">
    <property type="component" value="Unassembled WGS sequence"/>
</dbReference>
<dbReference type="PANTHER" id="PTHR43193">
    <property type="match status" value="1"/>
</dbReference>
<feature type="domain" description="4Fe-4S ferredoxin-type" evidence="3">
    <location>
        <begin position="218"/>
        <end position="247"/>
    </location>
</feature>
<dbReference type="Pfam" id="PF00037">
    <property type="entry name" value="Fer4"/>
    <property type="match status" value="3"/>
</dbReference>
<feature type="domain" description="4Fe-4S ferredoxin-type" evidence="3">
    <location>
        <begin position="96"/>
        <end position="125"/>
    </location>
</feature>
<organism evidence="4 5">
    <name type="scientific">Methanobrevibacter thaueri</name>
    <dbReference type="NCBI Taxonomy" id="190975"/>
    <lineage>
        <taxon>Archaea</taxon>
        <taxon>Methanobacteriati</taxon>
        <taxon>Methanobacteriota</taxon>
        <taxon>Methanomada group</taxon>
        <taxon>Methanobacteria</taxon>
        <taxon>Methanobacteriales</taxon>
        <taxon>Methanobacteriaceae</taxon>
        <taxon>Methanobrevibacter</taxon>
    </lineage>
</organism>
<feature type="domain" description="4Fe-4S ferredoxin-type" evidence="3">
    <location>
        <begin position="11"/>
        <end position="41"/>
    </location>
</feature>
<feature type="domain" description="4Fe-4S ferredoxin-type" evidence="3">
    <location>
        <begin position="52"/>
        <end position="81"/>
    </location>
</feature>
<keyword evidence="5" id="KW-1185">Reference proteome</keyword>
<dbReference type="InterPro" id="IPR017896">
    <property type="entry name" value="4Fe4S_Fe-S-bd"/>
</dbReference>
<evidence type="ECO:0000313" key="5">
    <source>
        <dbReference type="Proteomes" id="UP000251717"/>
    </source>
</evidence>
<evidence type="ECO:0000256" key="1">
    <source>
        <dbReference type="ARBA" id="ARBA00023157"/>
    </source>
</evidence>
<dbReference type="Pfam" id="PF12838">
    <property type="entry name" value="Fer4_7"/>
    <property type="match status" value="2"/>
</dbReference>
<dbReference type="PROSITE" id="PS51379">
    <property type="entry name" value="4FE4S_FER_2"/>
    <property type="match status" value="8"/>
</dbReference>
<dbReference type="InterPro" id="IPR052977">
    <property type="entry name" value="Polyferredoxin-like_ET"/>
</dbReference>
<dbReference type="NCBIfam" id="NF042909">
    <property type="entry name" value="FMH_DH_FwdF"/>
    <property type="match status" value="1"/>
</dbReference>
<accession>A0A315XPC0</accession>
<dbReference type="PIRSF" id="PIRSF005658">
    <property type="entry name" value="FwdF"/>
    <property type="match status" value="1"/>
</dbReference>
<dbReference type="InterPro" id="IPR017900">
    <property type="entry name" value="4Fe4S_Fe_S_CS"/>
</dbReference>
<dbReference type="AlphaFoldDB" id="A0A315XPC0"/>
<feature type="domain" description="4Fe-4S ferredoxin-type" evidence="3">
    <location>
        <begin position="253"/>
        <end position="283"/>
    </location>
</feature>
<dbReference type="PANTHER" id="PTHR43193:SF2">
    <property type="entry name" value="POLYFERREDOXIN PROTEIN FWDF"/>
    <property type="match status" value="1"/>
</dbReference>
<dbReference type="CDD" id="cd10549">
    <property type="entry name" value="MtMvhB_like"/>
    <property type="match status" value="2"/>
</dbReference>
<keyword evidence="4" id="KW-0560">Oxidoreductase</keyword>